<feature type="signal peptide" evidence="9">
    <location>
        <begin position="1"/>
        <end position="17"/>
    </location>
</feature>
<evidence type="ECO:0000256" key="4">
    <source>
        <dbReference type="ARBA" id="ARBA00022729"/>
    </source>
</evidence>
<feature type="transmembrane region" description="Helical" evidence="8">
    <location>
        <begin position="224"/>
        <end position="241"/>
    </location>
</feature>
<dbReference type="CDD" id="cd21176">
    <property type="entry name" value="LPMO_auxiliary-like"/>
    <property type="match status" value="1"/>
</dbReference>
<keyword evidence="12" id="KW-1185">Reference proteome</keyword>
<keyword evidence="8" id="KW-0812">Transmembrane</keyword>
<protein>
    <recommendedName>
        <fullName evidence="10">Copper acquisition factor BIM1-like domain-containing protein</fullName>
    </recommendedName>
</protein>
<keyword evidence="2" id="KW-1003">Cell membrane</keyword>
<feature type="chain" id="PRO_5042901376" description="Copper acquisition factor BIM1-like domain-containing protein" evidence="9">
    <location>
        <begin position="18"/>
        <end position="242"/>
    </location>
</feature>
<evidence type="ECO:0000313" key="11">
    <source>
        <dbReference type="EMBL" id="KAK4151107.1"/>
    </source>
</evidence>
<comment type="subcellular location">
    <subcellularLocation>
        <location evidence="1">Cell membrane</location>
        <topology evidence="1">Lipid-anchor</topology>
        <topology evidence="1">GPI-anchor</topology>
    </subcellularLocation>
</comment>
<keyword evidence="8" id="KW-1133">Transmembrane helix</keyword>
<evidence type="ECO:0000256" key="5">
    <source>
        <dbReference type="ARBA" id="ARBA00023136"/>
    </source>
</evidence>
<proteinExistence type="predicted"/>
<evidence type="ECO:0000256" key="2">
    <source>
        <dbReference type="ARBA" id="ARBA00022475"/>
    </source>
</evidence>
<dbReference type="Proteomes" id="UP001302745">
    <property type="component" value="Unassembled WGS sequence"/>
</dbReference>
<gene>
    <name evidence="11" type="ORF">C8A00DRAFT_36240</name>
</gene>
<keyword evidence="4 9" id="KW-0732">Signal</keyword>
<evidence type="ECO:0000313" key="12">
    <source>
        <dbReference type="Proteomes" id="UP001302745"/>
    </source>
</evidence>
<evidence type="ECO:0000259" key="10">
    <source>
        <dbReference type="Pfam" id="PF20238"/>
    </source>
</evidence>
<dbReference type="Pfam" id="PF20238">
    <property type="entry name" value="BIM1-like_dom"/>
    <property type="match status" value="1"/>
</dbReference>
<comment type="caution">
    <text evidence="11">The sequence shown here is derived from an EMBL/GenBank/DDBJ whole genome shotgun (WGS) entry which is preliminary data.</text>
</comment>
<name>A0AAN6VH20_9PEZI</name>
<reference evidence="11" key="1">
    <citation type="journal article" date="2023" name="Mol. Phylogenet. Evol.">
        <title>Genome-scale phylogeny and comparative genomics of the fungal order Sordariales.</title>
        <authorList>
            <person name="Hensen N."/>
            <person name="Bonometti L."/>
            <person name="Westerberg I."/>
            <person name="Brannstrom I.O."/>
            <person name="Guillou S."/>
            <person name="Cros-Aarteil S."/>
            <person name="Calhoun S."/>
            <person name="Haridas S."/>
            <person name="Kuo A."/>
            <person name="Mondo S."/>
            <person name="Pangilinan J."/>
            <person name="Riley R."/>
            <person name="LaButti K."/>
            <person name="Andreopoulos B."/>
            <person name="Lipzen A."/>
            <person name="Chen C."/>
            <person name="Yan M."/>
            <person name="Daum C."/>
            <person name="Ng V."/>
            <person name="Clum A."/>
            <person name="Steindorff A."/>
            <person name="Ohm R.A."/>
            <person name="Martin F."/>
            <person name="Silar P."/>
            <person name="Natvig D.O."/>
            <person name="Lalanne C."/>
            <person name="Gautier V."/>
            <person name="Ament-Velasquez S.L."/>
            <person name="Kruys A."/>
            <person name="Hutchinson M.I."/>
            <person name="Powell A.J."/>
            <person name="Barry K."/>
            <person name="Miller A.N."/>
            <person name="Grigoriev I.V."/>
            <person name="Debuchy R."/>
            <person name="Gladieux P."/>
            <person name="Hiltunen Thoren M."/>
            <person name="Johannesson H."/>
        </authorList>
    </citation>
    <scope>NUCLEOTIDE SEQUENCE</scope>
    <source>
        <strain evidence="11">CBS 538.74</strain>
    </source>
</reference>
<evidence type="ECO:0000256" key="9">
    <source>
        <dbReference type="SAM" id="SignalP"/>
    </source>
</evidence>
<dbReference type="EMBL" id="MU857032">
    <property type="protein sequence ID" value="KAK4151107.1"/>
    <property type="molecule type" value="Genomic_DNA"/>
</dbReference>
<keyword evidence="5 8" id="KW-0472">Membrane</keyword>
<evidence type="ECO:0000256" key="8">
    <source>
        <dbReference type="SAM" id="Phobius"/>
    </source>
</evidence>
<organism evidence="11 12">
    <name type="scientific">Chaetomidium leptoderma</name>
    <dbReference type="NCBI Taxonomy" id="669021"/>
    <lineage>
        <taxon>Eukaryota</taxon>
        <taxon>Fungi</taxon>
        <taxon>Dikarya</taxon>
        <taxon>Ascomycota</taxon>
        <taxon>Pezizomycotina</taxon>
        <taxon>Sordariomycetes</taxon>
        <taxon>Sordariomycetidae</taxon>
        <taxon>Sordariales</taxon>
        <taxon>Chaetomiaceae</taxon>
        <taxon>Chaetomidium</taxon>
    </lineage>
</organism>
<reference evidence="11" key="2">
    <citation type="submission" date="2023-05" db="EMBL/GenBank/DDBJ databases">
        <authorList>
            <consortium name="Lawrence Berkeley National Laboratory"/>
            <person name="Steindorff A."/>
            <person name="Hensen N."/>
            <person name="Bonometti L."/>
            <person name="Westerberg I."/>
            <person name="Brannstrom I.O."/>
            <person name="Guillou S."/>
            <person name="Cros-Aarteil S."/>
            <person name="Calhoun S."/>
            <person name="Haridas S."/>
            <person name="Kuo A."/>
            <person name="Mondo S."/>
            <person name="Pangilinan J."/>
            <person name="Riley R."/>
            <person name="Labutti K."/>
            <person name="Andreopoulos B."/>
            <person name="Lipzen A."/>
            <person name="Chen C."/>
            <person name="Yanf M."/>
            <person name="Daum C."/>
            <person name="Ng V."/>
            <person name="Clum A."/>
            <person name="Ohm R."/>
            <person name="Martin F."/>
            <person name="Silar P."/>
            <person name="Natvig D."/>
            <person name="Lalanne C."/>
            <person name="Gautier V."/>
            <person name="Ament-Velasquez S.L."/>
            <person name="Kruys A."/>
            <person name="Hutchinson M.I."/>
            <person name="Powell A.J."/>
            <person name="Barry K."/>
            <person name="Miller A.N."/>
            <person name="Grigoriev I.V."/>
            <person name="Debuchy R."/>
            <person name="Gladieux P."/>
            <person name="Thoren M.H."/>
            <person name="Johannesson H."/>
        </authorList>
    </citation>
    <scope>NUCLEOTIDE SEQUENCE</scope>
    <source>
        <strain evidence="11">CBS 538.74</strain>
    </source>
</reference>
<evidence type="ECO:0000256" key="6">
    <source>
        <dbReference type="ARBA" id="ARBA00023180"/>
    </source>
</evidence>
<feature type="domain" description="Copper acquisition factor BIM1-like" evidence="10">
    <location>
        <begin position="16"/>
        <end position="188"/>
    </location>
</feature>
<evidence type="ECO:0000256" key="1">
    <source>
        <dbReference type="ARBA" id="ARBA00004609"/>
    </source>
</evidence>
<sequence>MFSSTLLAVASAALASAHTIITYPGWRGNSLITNETFPYGMQWMYPCGGMPTTTNRTFWPTTGGAVAFQPGWFQGHNTAFIYINLGYGNEGPELRPDLAGPPNMSHPMITPFQILGPNKGPYPGTFCLPQVRLPAGFEAKAGDNATIQVVELAQHGAALYSCVDITFAEPGDKRIAKVNETNCFNSTDLGVADIYTLTLRASGETKDISTSGAASRAMPLSGGALAYLGYLPLLLGGLWVLV</sequence>
<keyword evidence="6" id="KW-0325">Glycoprotein</keyword>
<dbReference type="InterPro" id="IPR046530">
    <property type="entry name" value="BIM1-like_dom"/>
</dbReference>
<accession>A0AAN6VH20</accession>
<dbReference type="PANTHER" id="PTHR34992">
    <property type="entry name" value="HYPHAL ANASTAMOSIS-7 PROTEIN"/>
    <property type="match status" value="1"/>
</dbReference>
<dbReference type="GO" id="GO:0098552">
    <property type="term" value="C:side of membrane"/>
    <property type="evidence" value="ECO:0007669"/>
    <property type="project" value="UniProtKB-KW"/>
</dbReference>
<dbReference type="InterPro" id="IPR046936">
    <property type="entry name" value="BIM1-like"/>
</dbReference>
<evidence type="ECO:0000256" key="3">
    <source>
        <dbReference type="ARBA" id="ARBA00022622"/>
    </source>
</evidence>
<evidence type="ECO:0000256" key="7">
    <source>
        <dbReference type="ARBA" id="ARBA00023288"/>
    </source>
</evidence>
<keyword evidence="7" id="KW-0449">Lipoprotein</keyword>
<dbReference type="GO" id="GO:0005886">
    <property type="term" value="C:plasma membrane"/>
    <property type="evidence" value="ECO:0007669"/>
    <property type="project" value="UniProtKB-SubCell"/>
</dbReference>
<dbReference type="PANTHER" id="PTHR34992:SF10">
    <property type="entry name" value="COPPER ACQUISITION FACTOR BIM1-LIKE DOMAIN-CONTAINING PROTEIN"/>
    <property type="match status" value="1"/>
</dbReference>
<keyword evidence="3" id="KW-0336">GPI-anchor</keyword>
<dbReference type="AlphaFoldDB" id="A0AAN6VH20"/>